<protein>
    <recommendedName>
        <fullName evidence="7">Nitric oxide synthase-interacting protein zinc-finger domain-containing protein</fullName>
    </recommendedName>
</protein>
<dbReference type="InterPro" id="IPR016818">
    <property type="entry name" value="NOSIP"/>
</dbReference>
<accession>A0A2T0AJG8</accession>
<sequence length="338" mass="37214">MGRHGRNNTSRADFTYAERQMAQGGTKRALLGREAMKDIDACSLCLQHARDPRVCSEGHLYCQECILTSLLDQKKDIKRQQKLLERMRAESEAEMATARAAARERVLKEFETAQSSLGSKTTQGKVSATGADEEKVGPRGTKRTFELDEDEIDRLTKEATDEALNRTAREMADARRAKLPNFWLPSLTPTATPESIIDTKLQTLCHASRPPHPVSLKTLVTVKLTEDPEEKNRSGNPTVLCPSCRKTITNNVKVFGACALLHRLMLSLTVCAPTALKACGDVLCSTCVDTLCRTDKVCAHCTTPVDKKLPYIELKREGTGYAAGGGVQVEKFDVAFQA</sequence>
<comment type="caution">
    <text evidence="8">The sequence shown here is derived from an EMBL/GenBank/DDBJ whole genome shotgun (WGS) entry which is preliminary data.</text>
</comment>
<dbReference type="InterPro" id="IPR013083">
    <property type="entry name" value="Znf_RING/FYVE/PHD"/>
</dbReference>
<dbReference type="GO" id="GO:0061630">
    <property type="term" value="F:ubiquitin protein ligase activity"/>
    <property type="evidence" value="ECO:0007669"/>
    <property type="project" value="InterPro"/>
</dbReference>
<dbReference type="AlphaFoldDB" id="A0A2T0AJG8"/>
<dbReference type="Proteomes" id="UP000239560">
    <property type="component" value="Unassembled WGS sequence"/>
</dbReference>
<dbReference type="OrthoDB" id="116827at2759"/>
<evidence type="ECO:0000256" key="3">
    <source>
        <dbReference type="ARBA" id="ARBA00023242"/>
    </source>
</evidence>
<evidence type="ECO:0000313" key="8">
    <source>
        <dbReference type="EMBL" id="PRQ78153.1"/>
    </source>
</evidence>
<dbReference type="EMBL" id="LCTV02000001">
    <property type="protein sequence ID" value="PRQ78153.1"/>
    <property type="molecule type" value="Genomic_DNA"/>
</dbReference>
<dbReference type="Pfam" id="PF15906">
    <property type="entry name" value="zf-NOSIP"/>
    <property type="match status" value="1"/>
</dbReference>
<reference evidence="8 9" key="1">
    <citation type="journal article" date="2018" name="Elife">
        <title>Functional genomics of lipid metabolism in the oleaginous yeast Rhodosporidium toruloides.</title>
        <authorList>
            <person name="Coradetti S.T."/>
            <person name="Pinel D."/>
            <person name="Geiselman G."/>
            <person name="Ito M."/>
            <person name="Mondo S."/>
            <person name="Reilly M.C."/>
            <person name="Cheng Y.F."/>
            <person name="Bauer S."/>
            <person name="Grigoriev I."/>
            <person name="Gladden J.M."/>
            <person name="Simmons B.A."/>
            <person name="Brem R."/>
            <person name="Arkin A.P."/>
            <person name="Skerker J.M."/>
        </authorList>
    </citation>
    <scope>NUCLEOTIDE SEQUENCE [LARGE SCALE GENOMIC DNA]</scope>
    <source>
        <strain evidence="8 9">NBRC 0880</strain>
    </source>
</reference>
<evidence type="ECO:0000259" key="7">
    <source>
        <dbReference type="Pfam" id="PF15906"/>
    </source>
</evidence>
<evidence type="ECO:0000313" key="9">
    <source>
        <dbReference type="Proteomes" id="UP000239560"/>
    </source>
</evidence>
<gene>
    <name evidence="8" type="ORF">AAT19DRAFT_9221</name>
</gene>
<comment type="similarity">
    <text evidence="2 4">Belongs to the NOSIP family.</text>
</comment>
<dbReference type="Gene3D" id="3.30.40.10">
    <property type="entry name" value="Zinc/RING finger domain, C3HC4 (zinc finger)"/>
    <property type="match status" value="1"/>
</dbReference>
<evidence type="ECO:0000256" key="1">
    <source>
        <dbReference type="ARBA" id="ARBA00004123"/>
    </source>
</evidence>
<evidence type="ECO:0000256" key="5">
    <source>
        <dbReference type="SAM" id="Coils"/>
    </source>
</evidence>
<dbReference type="GO" id="GO:0005634">
    <property type="term" value="C:nucleus"/>
    <property type="evidence" value="ECO:0007669"/>
    <property type="project" value="UniProtKB-SubCell"/>
</dbReference>
<evidence type="ECO:0000256" key="2">
    <source>
        <dbReference type="ARBA" id="ARBA00008126"/>
    </source>
</evidence>
<name>A0A2T0AJG8_RHOTO</name>
<comment type="subcellular location">
    <subcellularLocation>
        <location evidence="1 4">Nucleus</location>
    </subcellularLocation>
</comment>
<evidence type="ECO:0000256" key="4">
    <source>
        <dbReference type="PIRNR" id="PIRNR023577"/>
    </source>
</evidence>
<dbReference type="PANTHER" id="PTHR13063">
    <property type="entry name" value="ENOS INTERACTING PROTEIN"/>
    <property type="match status" value="1"/>
</dbReference>
<dbReference type="SUPFAM" id="SSF57850">
    <property type="entry name" value="RING/U-box"/>
    <property type="match status" value="1"/>
</dbReference>
<dbReference type="PIRSF" id="PIRSF023577">
    <property type="entry name" value="ENOS_interacting"/>
    <property type="match status" value="1"/>
</dbReference>
<evidence type="ECO:0000256" key="6">
    <source>
        <dbReference type="SAM" id="MobiDB-lite"/>
    </source>
</evidence>
<dbReference type="InterPro" id="IPR031790">
    <property type="entry name" value="Znf-NOSIP"/>
</dbReference>
<keyword evidence="5" id="KW-0175">Coiled coil</keyword>
<proteinExistence type="inferred from homology"/>
<feature type="domain" description="Nitric oxide synthase-interacting protein zinc-finger" evidence="7">
    <location>
        <begin position="4"/>
        <end position="74"/>
    </location>
</feature>
<keyword evidence="3 4" id="KW-0539">Nucleus</keyword>
<feature type="coiled-coil region" evidence="5">
    <location>
        <begin position="67"/>
        <end position="94"/>
    </location>
</feature>
<dbReference type="PANTHER" id="PTHR13063:SF10">
    <property type="entry name" value="NITRIC OXIDE SYNTHASE-INTERACTING PROTEIN"/>
    <property type="match status" value="1"/>
</dbReference>
<feature type="compositionally biased region" description="Polar residues" evidence="6">
    <location>
        <begin position="112"/>
        <end position="126"/>
    </location>
</feature>
<organism evidence="8 9">
    <name type="scientific">Rhodotorula toruloides</name>
    <name type="common">Yeast</name>
    <name type="synonym">Rhodosporidium toruloides</name>
    <dbReference type="NCBI Taxonomy" id="5286"/>
    <lineage>
        <taxon>Eukaryota</taxon>
        <taxon>Fungi</taxon>
        <taxon>Dikarya</taxon>
        <taxon>Basidiomycota</taxon>
        <taxon>Pucciniomycotina</taxon>
        <taxon>Microbotryomycetes</taxon>
        <taxon>Sporidiobolales</taxon>
        <taxon>Sporidiobolaceae</taxon>
        <taxon>Rhodotorula</taxon>
    </lineage>
</organism>
<feature type="region of interest" description="Disordered" evidence="6">
    <location>
        <begin position="112"/>
        <end position="139"/>
    </location>
</feature>